<dbReference type="Proteomes" id="UP001165143">
    <property type="component" value="Unassembled WGS sequence"/>
</dbReference>
<dbReference type="EMBL" id="BSRX01000074">
    <property type="protein sequence ID" value="GLW59282.1"/>
    <property type="molecule type" value="Genomic_DNA"/>
</dbReference>
<dbReference type="RefSeq" id="WP_051778455.1">
    <property type="nucleotide sequence ID" value="NZ_BSRX01000074.1"/>
</dbReference>
<dbReference type="OrthoDB" id="4743270at2"/>
<organism evidence="1 2">
    <name type="scientific">Kitasatospora phosalacinea</name>
    <dbReference type="NCBI Taxonomy" id="2065"/>
    <lineage>
        <taxon>Bacteria</taxon>
        <taxon>Bacillati</taxon>
        <taxon>Actinomycetota</taxon>
        <taxon>Actinomycetes</taxon>
        <taxon>Kitasatosporales</taxon>
        <taxon>Streptomycetaceae</taxon>
        <taxon>Kitasatospora</taxon>
    </lineage>
</organism>
<protein>
    <submittedName>
        <fullName evidence="1">Uncharacterized protein</fullName>
    </submittedName>
</protein>
<accession>A0A9W6PQ98</accession>
<dbReference type="AlphaFoldDB" id="A0A9W6PQ98"/>
<comment type="caution">
    <text evidence="1">The sequence shown here is derived from an EMBL/GenBank/DDBJ whole genome shotgun (WGS) entry which is preliminary data.</text>
</comment>
<reference evidence="1" key="1">
    <citation type="submission" date="2023-02" db="EMBL/GenBank/DDBJ databases">
        <title>Kitasatospora phosalacinea NBRC 14362.</title>
        <authorList>
            <person name="Ichikawa N."/>
            <person name="Sato H."/>
            <person name="Tonouchi N."/>
        </authorList>
    </citation>
    <scope>NUCLEOTIDE SEQUENCE</scope>
    <source>
        <strain evidence="1">NBRC 14362</strain>
    </source>
</reference>
<evidence type="ECO:0000313" key="2">
    <source>
        <dbReference type="Proteomes" id="UP001165143"/>
    </source>
</evidence>
<name>A0A9W6PQ98_9ACTN</name>
<proteinExistence type="predicted"/>
<gene>
    <name evidence="1" type="ORF">Kpho01_72920</name>
</gene>
<evidence type="ECO:0000313" key="1">
    <source>
        <dbReference type="EMBL" id="GLW59282.1"/>
    </source>
</evidence>
<sequence length="322" mass="34790">MTSSVQDSWERAFASVQGDDPLSRLARESLQSSAARFPGLGLGATAATQGLMFRIADSEAPGSPISANDAGDFLQRLQRAVARLAKARRARLADVARLLPLDLDLARLNVRATAMGSLIVDLVPQTASETADGSENLLPAGSSWAEIGAIELVRALPENPNDEASLDSLTSASPVVRRAVADLIHGLPNPKLNIDFTLRQRSGEKLTSCLTAPQANILRERLDSVREERQVVRMRGRLDGLRTRRQIFYFETPAGGEIHGYVDDSLMSAVKENLDAQVDVALESFVNRSGSGKASQRRYRLIEVAGQISQMPPESDFGAEDG</sequence>